<reference evidence="1 2" key="1">
    <citation type="submission" date="2024-04" db="EMBL/GenBank/DDBJ databases">
        <title>Phyllosticta paracitricarpa is synonymous to the EU quarantine fungus P. citricarpa based on phylogenomic analyses.</title>
        <authorList>
            <consortium name="Lawrence Berkeley National Laboratory"/>
            <person name="Van Ingen-Buijs V.A."/>
            <person name="Van Westerhoven A.C."/>
            <person name="Haridas S."/>
            <person name="Skiadas P."/>
            <person name="Martin F."/>
            <person name="Groenewald J.Z."/>
            <person name="Crous P.W."/>
            <person name="Seidl M.F."/>
        </authorList>
    </citation>
    <scope>NUCLEOTIDE SEQUENCE [LARGE SCALE GENOMIC DNA]</scope>
    <source>
        <strain evidence="1 2">CBS 122670</strain>
    </source>
</reference>
<keyword evidence="2" id="KW-1185">Reference proteome</keyword>
<protein>
    <submittedName>
        <fullName evidence="1">Uncharacterized protein</fullName>
    </submittedName>
</protein>
<dbReference type="Proteomes" id="UP001365128">
    <property type="component" value="Unassembled WGS sequence"/>
</dbReference>
<name>A0ABR1MP38_9PEZI</name>
<accession>A0ABR1MP38</accession>
<proteinExistence type="predicted"/>
<gene>
    <name evidence="1" type="ORF">IWX46DRAFT_230978</name>
</gene>
<dbReference type="EMBL" id="JBBPDW010000003">
    <property type="protein sequence ID" value="KAK7554802.1"/>
    <property type="molecule type" value="Genomic_DNA"/>
</dbReference>
<comment type="caution">
    <text evidence="1">The sequence shown here is derived from an EMBL/GenBank/DDBJ whole genome shotgun (WGS) entry which is preliminary data.</text>
</comment>
<organism evidence="1 2">
    <name type="scientific">Phyllosticta citricarpa</name>
    <dbReference type="NCBI Taxonomy" id="55181"/>
    <lineage>
        <taxon>Eukaryota</taxon>
        <taxon>Fungi</taxon>
        <taxon>Dikarya</taxon>
        <taxon>Ascomycota</taxon>
        <taxon>Pezizomycotina</taxon>
        <taxon>Dothideomycetes</taxon>
        <taxon>Dothideomycetes incertae sedis</taxon>
        <taxon>Botryosphaeriales</taxon>
        <taxon>Phyllostictaceae</taxon>
        <taxon>Phyllosticta</taxon>
    </lineage>
</organism>
<evidence type="ECO:0000313" key="2">
    <source>
        <dbReference type="Proteomes" id="UP001365128"/>
    </source>
</evidence>
<sequence length="252" mass="27713">MLHASIASAPGRQAGIDWAKNTFVIVITSSQGTEVRETGFLLPAWFFACVRCPGGDGMLPPCPLEFYSGLSELRIAVGIAIRGLAVSMLQRQWQSDPHPSLDMLTLRGVELEASTPPLVLTYRLALSSRSCQQRSLARKMRPLSNNLDTFCRPLSSSTLHGIETAKSYGREICRVRYTAKQQCFHPRCGLRVVADKVRRLRTGALVLAINRLSCTFLIYSAVLWATASGTKLRASLRTVFAVMLFYSVGAST</sequence>
<evidence type="ECO:0000313" key="1">
    <source>
        <dbReference type="EMBL" id="KAK7554802.1"/>
    </source>
</evidence>